<evidence type="ECO:0000256" key="7">
    <source>
        <dbReference type="ARBA" id="ARBA00023224"/>
    </source>
</evidence>
<accession>V2Z3J7</accession>
<dbReference type="Gene3D" id="3.30.450.20">
    <property type="entry name" value="PAS domain"/>
    <property type="match status" value="2"/>
</dbReference>
<dbReference type="GO" id="GO:0007165">
    <property type="term" value="P:signal transduction"/>
    <property type="evidence" value="ECO:0007669"/>
    <property type="project" value="UniProtKB-KW"/>
</dbReference>
<organism evidence="11 12">
    <name type="scientific">Catonella morbi ATCC 51271</name>
    <dbReference type="NCBI Taxonomy" id="592026"/>
    <lineage>
        <taxon>Bacteria</taxon>
        <taxon>Bacillati</taxon>
        <taxon>Bacillota</taxon>
        <taxon>Clostridia</taxon>
        <taxon>Lachnospirales</taxon>
        <taxon>Lachnospiraceae</taxon>
        <taxon>Catonella</taxon>
    </lineage>
</organism>
<dbReference type="STRING" id="592026.GCWU0000282_003340"/>
<evidence type="ECO:0000313" key="11">
    <source>
        <dbReference type="EMBL" id="ESL01515.1"/>
    </source>
</evidence>
<sequence>MKQNKEKVGSVGIKVGIIISILLLVILGCKSVYDSTTSYNLAVKNHEKYERKKLKSLARGVEGRFKKAYETGASLVAVAEAAIAADGETEMSRASLIDIVKSIYLTNPELSGLGIYFEPNGFDGKDASFVTSENKTGAMVAYVYGKKGSLSVKTSDYHIGKEWYTEPVKTGKVSLLPPLESSSGELVVTYAMPIMVDGKVVGAINADVGIDDISDKMAGDSPENNEHDFTVLLTDTGVIAAHSIEKSRVMRNVVDENPKVKEYLATTSRNEEVIVDGVSQLTGKESRMIYVPVKIDGTDSYWAVEAIATKAYFVKDAANGVVINIVVSLFAIIIIAGVTFIILDKMVSKPLELLSIAIKKFADYDLDISKEAEIVYSRGYLKVNDRVGMTMRAMGELNKNLVEIIKEINAHAQTTAATAEELTSTAQSTADMASDVAGAVENIAECATSQAQDTQNAAVSAENSGRYIMEMIETIKELAEATDIIDKCKNDGNATLKELVKITDENREISGKVSRVIDETSQATEKISSASEMIQSISDQTNLLALNAAIEAARAGEAGKGFAVVADEIRKLAEQSAGFTAEIRAVIDELKVKAESAVSMMEDSSKMVISQSEKVDETSEKFDEISRAVENSKTIVTTINEASKTMEAENSNVIRIIENISAVAEENAASTEEAAASVETQTKTIEDISHASDNLAQIAMDLQNEVSKFRL</sequence>
<dbReference type="GO" id="GO:0005886">
    <property type="term" value="C:plasma membrane"/>
    <property type="evidence" value="ECO:0007669"/>
    <property type="project" value="UniProtKB-SubCell"/>
</dbReference>
<keyword evidence="2" id="KW-1003">Cell membrane</keyword>
<name>V2Z3J7_9FIRM</name>
<keyword evidence="6 9" id="KW-0472">Membrane</keyword>
<dbReference type="OrthoDB" id="9760371at2"/>
<evidence type="ECO:0000259" key="10">
    <source>
        <dbReference type="PROSITE" id="PS50111"/>
    </source>
</evidence>
<feature type="domain" description="Methyl-accepting transducer" evidence="10">
    <location>
        <begin position="425"/>
        <end position="682"/>
    </location>
</feature>
<dbReference type="InterPro" id="IPR033479">
    <property type="entry name" value="dCache_1"/>
</dbReference>
<feature type="transmembrane region" description="Helical" evidence="9">
    <location>
        <begin position="12"/>
        <end position="33"/>
    </location>
</feature>
<evidence type="ECO:0000256" key="8">
    <source>
        <dbReference type="PROSITE-ProRule" id="PRU00284"/>
    </source>
</evidence>
<dbReference type="RefSeq" id="WP_023356176.1">
    <property type="nucleotide sequence ID" value="NZ_KI535372.1"/>
</dbReference>
<dbReference type="PANTHER" id="PTHR32089">
    <property type="entry name" value="METHYL-ACCEPTING CHEMOTAXIS PROTEIN MCPB"/>
    <property type="match status" value="1"/>
</dbReference>
<keyword evidence="4 9" id="KW-0812">Transmembrane</keyword>
<evidence type="ECO:0000256" key="2">
    <source>
        <dbReference type="ARBA" id="ARBA00022475"/>
    </source>
</evidence>
<dbReference type="PANTHER" id="PTHR32089:SF112">
    <property type="entry name" value="LYSOZYME-LIKE PROTEIN-RELATED"/>
    <property type="match status" value="1"/>
</dbReference>
<dbReference type="PROSITE" id="PS51257">
    <property type="entry name" value="PROKAR_LIPOPROTEIN"/>
    <property type="match status" value="1"/>
</dbReference>
<dbReference type="CDD" id="cd12913">
    <property type="entry name" value="PDC1_MCP_like"/>
    <property type="match status" value="1"/>
</dbReference>
<dbReference type="Gene3D" id="1.10.287.950">
    <property type="entry name" value="Methyl-accepting chemotaxis protein"/>
    <property type="match status" value="1"/>
</dbReference>
<dbReference type="GO" id="GO:0006935">
    <property type="term" value="P:chemotaxis"/>
    <property type="evidence" value="ECO:0007669"/>
    <property type="project" value="UniProtKB-KW"/>
</dbReference>
<dbReference type="AlphaFoldDB" id="V2Z3J7"/>
<evidence type="ECO:0000256" key="1">
    <source>
        <dbReference type="ARBA" id="ARBA00004651"/>
    </source>
</evidence>
<proteinExistence type="predicted"/>
<comment type="subcellular location">
    <subcellularLocation>
        <location evidence="1">Cell membrane</location>
        <topology evidence="1">Multi-pass membrane protein</topology>
    </subcellularLocation>
</comment>
<evidence type="ECO:0000256" key="3">
    <source>
        <dbReference type="ARBA" id="ARBA00022500"/>
    </source>
</evidence>
<keyword evidence="3" id="KW-0145">Chemotaxis</keyword>
<dbReference type="eggNOG" id="COG0840">
    <property type="taxonomic scope" value="Bacteria"/>
</dbReference>
<dbReference type="Proteomes" id="UP000018227">
    <property type="component" value="Unassembled WGS sequence"/>
</dbReference>
<dbReference type="Pfam" id="PF02743">
    <property type="entry name" value="dCache_1"/>
    <property type="match status" value="1"/>
</dbReference>
<evidence type="ECO:0000256" key="9">
    <source>
        <dbReference type="SAM" id="Phobius"/>
    </source>
</evidence>
<evidence type="ECO:0000313" key="12">
    <source>
        <dbReference type="Proteomes" id="UP000018227"/>
    </source>
</evidence>
<evidence type="ECO:0000256" key="6">
    <source>
        <dbReference type="ARBA" id="ARBA00023136"/>
    </source>
</evidence>
<dbReference type="Pfam" id="PF00015">
    <property type="entry name" value="MCPsignal"/>
    <property type="match status" value="1"/>
</dbReference>
<dbReference type="EMBL" id="ACIL03000024">
    <property type="protein sequence ID" value="ESL01515.1"/>
    <property type="molecule type" value="Genomic_DNA"/>
</dbReference>
<dbReference type="InterPro" id="IPR004089">
    <property type="entry name" value="MCPsignal_dom"/>
</dbReference>
<dbReference type="SMART" id="SM00283">
    <property type="entry name" value="MA"/>
    <property type="match status" value="1"/>
</dbReference>
<evidence type="ECO:0000256" key="5">
    <source>
        <dbReference type="ARBA" id="ARBA00022989"/>
    </source>
</evidence>
<evidence type="ECO:0000256" key="4">
    <source>
        <dbReference type="ARBA" id="ARBA00022692"/>
    </source>
</evidence>
<keyword evidence="12" id="KW-1185">Reference proteome</keyword>
<dbReference type="HOGENOM" id="CLU_000445_107_19_9"/>
<comment type="caution">
    <text evidence="11">The sequence shown here is derived from an EMBL/GenBank/DDBJ whole genome shotgun (WGS) entry which is preliminary data.</text>
</comment>
<dbReference type="SUPFAM" id="SSF58104">
    <property type="entry name" value="Methyl-accepting chemotaxis protein (MCP) signaling domain"/>
    <property type="match status" value="1"/>
</dbReference>
<reference evidence="11 12" key="1">
    <citation type="submission" date="2013-06" db="EMBL/GenBank/DDBJ databases">
        <authorList>
            <person name="Weinstock G."/>
            <person name="Sodergren E."/>
            <person name="Clifton S."/>
            <person name="Fulton L."/>
            <person name="Fulton B."/>
            <person name="Courtney L."/>
            <person name="Fronick C."/>
            <person name="Harrison M."/>
            <person name="Strong C."/>
            <person name="Farmer C."/>
            <person name="Delahaunty K."/>
            <person name="Markovic C."/>
            <person name="Hall O."/>
            <person name="Minx P."/>
            <person name="Tomlinson C."/>
            <person name="Mitreva M."/>
            <person name="Nelson J."/>
            <person name="Hou S."/>
            <person name="Wollam A."/>
            <person name="Pepin K.H."/>
            <person name="Johnson M."/>
            <person name="Bhonagiri V."/>
            <person name="Nash W.E."/>
            <person name="Warren W."/>
            <person name="Chinwalla A."/>
            <person name="Mardis E.R."/>
            <person name="Wilson R.K."/>
        </authorList>
    </citation>
    <scope>NUCLEOTIDE SEQUENCE [LARGE SCALE GENOMIC DNA]</scope>
    <source>
        <strain evidence="11 12">ATCC 51271</strain>
    </source>
</reference>
<dbReference type="PROSITE" id="PS50111">
    <property type="entry name" value="CHEMOTAXIS_TRANSDUC_2"/>
    <property type="match status" value="1"/>
</dbReference>
<keyword evidence="7 8" id="KW-0807">Transducer</keyword>
<gene>
    <name evidence="11" type="ORF">GCWU0000282_003340</name>
</gene>
<protein>
    <submittedName>
        <fullName evidence="11">Methyl-accepting chemotaxis protein signaling domain protein</fullName>
    </submittedName>
</protein>
<keyword evidence="5 9" id="KW-1133">Transmembrane helix</keyword>
<feature type="transmembrane region" description="Helical" evidence="9">
    <location>
        <begin position="321"/>
        <end position="343"/>
    </location>
</feature>